<gene>
    <name evidence="4" type="ORF">GCM10010915_05720</name>
</gene>
<dbReference type="InterPro" id="IPR036148">
    <property type="entry name" value="MmgE/PrpD_sf"/>
</dbReference>
<dbReference type="Pfam" id="PF19305">
    <property type="entry name" value="MmgE_PrpD_C"/>
    <property type="match status" value="1"/>
</dbReference>
<comment type="similarity">
    <text evidence="1">Belongs to the PrpD family.</text>
</comment>
<organism evidence="4 5">
    <name type="scientific">Microbacterium faecale</name>
    <dbReference type="NCBI Taxonomy" id="1804630"/>
    <lineage>
        <taxon>Bacteria</taxon>
        <taxon>Bacillati</taxon>
        <taxon>Actinomycetota</taxon>
        <taxon>Actinomycetes</taxon>
        <taxon>Micrococcales</taxon>
        <taxon>Microbacteriaceae</taxon>
        <taxon>Microbacterium</taxon>
    </lineage>
</organism>
<dbReference type="Gene3D" id="1.10.4100.10">
    <property type="entry name" value="2-methylcitrate dehydratase PrpD"/>
    <property type="match status" value="1"/>
</dbReference>
<dbReference type="InterPro" id="IPR005656">
    <property type="entry name" value="MmgE_PrpD"/>
</dbReference>
<dbReference type="GO" id="GO:0016829">
    <property type="term" value="F:lyase activity"/>
    <property type="evidence" value="ECO:0007669"/>
    <property type="project" value="InterPro"/>
</dbReference>
<dbReference type="InterPro" id="IPR042183">
    <property type="entry name" value="MmgE/PrpD_sf_1"/>
</dbReference>
<dbReference type="PANTHER" id="PTHR16943:SF8">
    <property type="entry name" value="2-METHYLCITRATE DEHYDRATASE"/>
    <property type="match status" value="1"/>
</dbReference>
<reference evidence="4" key="2">
    <citation type="submission" date="2020-09" db="EMBL/GenBank/DDBJ databases">
        <authorList>
            <person name="Sun Q."/>
            <person name="Zhou Y."/>
        </authorList>
    </citation>
    <scope>NUCLEOTIDE SEQUENCE</scope>
    <source>
        <strain evidence="4">CGMCC 1.15152</strain>
    </source>
</reference>
<reference evidence="4" key="1">
    <citation type="journal article" date="2014" name="Int. J. Syst. Evol. Microbiol.">
        <title>Complete genome sequence of Corynebacterium casei LMG S-19264T (=DSM 44701T), isolated from a smear-ripened cheese.</title>
        <authorList>
            <consortium name="US DOE Joint Genome Institute (JGI-PGF)"/>
            <person name="Walter F."/>
            <person name="Albersmeier A."/>
            <person name="Kalinowski J."/>
            <person name="Ruckert C."/>
        </authorList>
    </citation>
    <scope>NUCLEOTIDE SEQUENCE</scope>
    <source>
        <strain evidence="4">CGMCC 1.15152</strain>
    </source>
</reference>
<dbReference type="PANTHER" id="PTHR16943">
    <property type="entry name" value="2-METHYLCITRATE DEHYDRATASE-RELATED"/>
    <property type="match status" value="1"/>
</dbReference>
<dbReference type="InterPro" id="IPR042188">
    <property type="entry name" value="MmgE/PrpD_sf_2"/>
</dbReference>
<dbReference type="InterPro" id="IPR045337">
    <property type="entry name" value="MmgE_PrpD_C"/>
</dbReference>
<dbReference type="InterPro" id="IPR045336">
    <property type="entry name" value="MmgE_PrpD_N"/>
</dbReference>
<evidence type="ECO:0000313" key="4">
    <source>
        <dbReference type="EMBL" id="GGD28543.1"/>
    </source>
</evidence>
<name>A0A916Y385_9MICO</name>
<accession>A0A916Y385</accession>
<evidence type="ECO:0000259" key="2">
    <source>
        <dbReference type="Pfam" id="PF03972"/>
    </source>
</evidence>
<dbReference type="SUPFAM" id="SSF103378">
    <property type="entry name" value="2-methylcitrate dehydratase PrpD"/>
    <property type="match status" value="1"/>
</dbReference>
<comment type="caution">
    <text evidence="4">The sequence shown here is derived from an EMBL/GenBank/DDBJ whole genome shotgun (WGS) entry which is preliminary data.</text>
</comment>
<evidence type="ECO:0000313" key="5">
    <source>
        <dbReference type="Proteomes" id="UP000633205"/>
    </source>
</evidence>
<evidence type="ECO:0000259" key="3">
    <source>
        <dbReference type="Pfam" id="PF19305"/>
    </source>
</evidence>
<keyword evidence="5" id="KW-1185">Reference proteome</keyword>
<dbReference type="AlphaFoldDB" id="A0A916Y385"/>
<proteinExistence type="inferred from homology"/>
<protein>
    <recommendedName>
        <fullName evidence="6">MmgE/PrpD family protein</fullName>
    </recommendedName>
</protein>
<dbReference type="Proteomes" id="UP000633205">
    <property type="component" value="Unassembled WGS sequence"/>
</dbReference>
<evidence type="ECO:0000256" key="1">
    <source>
        <dbReference type="ARBA" id="ARBA00006174"/>
    </source>
</evidence>
<feature type="domain" description="MmgE/PrpD N-terminal" evidence="2">
    <location>
        <begin position="19"/>
        <end position="257"/>
    </location>
</feature>
<dbReference type="Gene3D" id="3.30.1330.120">
    <property type="entry name" value="2-methylcitrate dehydratase PrpD"/>
    <property type="match status" value="1"/>
</dbReference>
<dbReference type="Pfam" id="PF03972">
    <property type="entry name" value="MmgE_PrpD_N"/>
    <property type="match status" value="1"/>
</dbReference>
<feature type="domain" description="MmgE/PrpD C-terminal" evidence="3">
    <location>
        <begin position="282"/>
        <end position="435"/>
    </location>
</feature>
<dbReference type="EMBL" id="BMHO01000001">
    <property type="protein sequence ID" value="GGD28543.1"/>
    <property type="molecule type" value="Genomic_DNA"/>
</dbReference>
<sequence>MVSIMDLVEENMNGLSKNLVGVTARLRIDDLPADAIRAAEQSLLDAVGVSLAAAGQDAGAAQFAELAIAEGGRPDATVFGTAHRVPAAAAAFANGAMAHALDYEDSVDGLPIHPHAQTVPAVLALAEREDVPGDRLITAIAIGCDVTARIAAAAGDEMGRRGWYPPPILGALGAAVASANLLSLDEAQTLDALSLVISQATASGEVKFSPRSIVRGVRDSFAAHAAVRAAELARRGITGFDAPLEGRYGFFATYAGGVYDPDPILDGLGTRFWGTQVSYKPWPSCRGTHSFVEGALRMRDQIRVDDIERITLWGAPVNAMLAEPIEAKRRPTEAINAKFSLPFTVASAFVHGELSLASFTDAAMRDTRVLALAERVTFISDPDKDVPESMTHGEIAIELTDGRRLHEDVPTPLGNPASPLGIDGLREKFVDCAARAPRPLGRSAANQMADRILALRGAAGLRGELGEIVGAGSLAVPNSQP</sequence>
<evidence type="ECO:0008006" key="6">
    <source>
        <dbReference type="Google" id="ProtNLM"/>
    </source>
</evidence>